<dbReference type="EMBL" id="LGAA01000006">
    <property type="protein sequence ID" value="KPD04047.1"/>
    <property type="molecule type" value="Genomic_DNA"/>
</dbReference>
<dbReference type="PROSITE" id="PS00356">
    <property type="entry name" value="HTH_LACI_1"/>
    <property type="match status" value="1"/>
</dbReference>
<evidence type="ECO:0000313" key="6">
    <source>
        <dbReference type="Proteomes" id="UP000053226"/>
    </source>
</evidence>
<dbReference type="Proteomes" id="UP000053226">
    <property type="component" value="Unassembled WGS sequence"/>
</dbReference>
<dbReference type="FunFam" id="1.10.260.40:FF:000002">
    <property type="entry name" value="HTH-type transcriptional repressor PurR"/>
    <property type="match status" value="1"/>
</dbReference>
<dbReference type="Gene3D" id="3.40.50.2300">
    <property type="match status" value="2"/>
</dbReference>
<dbReference type="PRINTS" id="PR00036">
    <property type="entry name" value="HTHLACI"/>
</dbReference>
<evidence type="ECO:0000256" key="1">
    <source>
        <dbReference type="ARBA" id="ARBA00023015"/>
    </source>
</evidence>
<dbReference type="InterPro" id="IPR000843">
    <property type="entry name" value="HTH_LacI"/>
</dbReference>
<evidence type="ECO:0000256" key="2">
    <source>
        <dbReference type="ARBA" id="ARBA00023125"/>
    </source>
</evidence>
<name>A0A0N0Z9T3_9GAMM</name>
<keyword evidence="2" id="KW-0238">DNA-binding</keyword>
<keyword evidence="1" id="KW-0805">Transcription regulation</keyword>
<dbReference type="PROSITE" id="PS50932">
    <property type="entry name" value="HTH_LACI_2"/>
    <property type="match status" value="1"/>
</dbReference>
<accession>A0A0N0Z9T3</accession>
<keyword evidence="6" id="KW-1185">Reference proteome</keyword>
<evidence type="ECO:0000313" key="5">
    <source>
        <dbReference type="EMBL" id="KPD04047.1"/>
    </source>
</evidence>
<dbReference type="SMART" id="SM00354">
    <property type="entry name" value="HTH_LACI"/>
    <property type="match status" value="1"/>
</dbReference>
<dbReference type="InterPro" id="IPR010982">
    <property type="entry name" value="Lambda_DNA-bd_dom_sf"/>
</dbReference>
<comment type="caution">
    <text evidence="5">The sequence shown here is derived from an EMBL/GenBank/DDBJ whole genome shotgun (WGS) entry which is preliminary data.</text>
</comment>
<dbReference type="InterPro" id="IPR046335">
    <property type="entry name" value="LacI/GalR-like_sensor"/>
</dbReference>
<dbReference type="GO" id="GO:0000976">
    <property type="term" value="F:transcription cis-regulatory region binding"/>
    <property type="evidence" value="ECO:0007669"/>
    <property type="project" value="TreeGrafter"/>
</dbReference>
<gene>
    <name evidence="5" type="ORF">M992_0644</name>
</gene>
<dbReference type="Gene3D" id="1.10.260.40">
    <property type="entry name" value="lambda repressor-like DNA-binding domains"/>
    <property type="match status" value="1"/>
</dbReference>
<dbReference type="Pfam" id="PF13377">
    <property type="entry name" value="Peripla_BP_3"/>
    <property type="match status" value="1"/>
</dbReference>
<dbReference type="NCBIfam" id="NF007743">
    <property type="entry name" value="PRK10423.1"/>
    <property type="match status" value="1"/>
</dbReference>
<dbReference type="SUPFAM" id="SSF47413">
    <property type="entry name" value="lambda repressor-like DNA-binding domains"/>
    <property type="match status" value="1"/>
</dbReference>
<dbReference type="PANTHER" id="PTHR30146">
    <property type="entry name" value="LACI-RELATED TRANSCRIPTIONAL REPRESSOR"/>
    <property type="match status" value="1"/>
</dbReference>
<dbReference type="GO" id="GO:0003700">
    <property type="term" value="F:DNA-binding transcription factor activity"/>
    <property type="evidence" value="ECO:0007669"/>
    <property type="project" value="TreeGrafter"/>
</dbReference>
<dbReference type="CDD" id="cd01392">
    <property type="entry name" value="HTH_LacI"/>
    <property type="match status" value="1"/>
</dbReference>
<feature type="domain" description="HTH lacI-type" evidence="4">
    <location>
        <begin position="2"/>
        <end position="56"/>
    </location>
</feature>
<protein>
    <submittedName>
        <fullName evidence="5">Ribose operon repressor</fullName>
    </submittedName>
</protein>
<evidence type="ECO:0000259" key="4">
    <source>
        <dbReference type="PROSITE" id="PS50932"/>
    </source>
</evidence>
<dbReference type="AlphaFoldDB" id="A0A0N0Z9T3"/>
<organism evidence="5 6">
    <name type="scientific">Moellerella wisconsensis ATCC 35017</name>
    <dbReference type="NCBI Taxonomy" id="1354267"/>
    <lineage>
        <taxon>Bacteria</taxon>
        <taxon>Pseudomonadati</taxon>
        <taxon>Pseudomonadota</taxon>
        <taxon>Gammaproteobacteria</taxon>
        <taxon>Enterobacterales</taxon>
        <taxon>Morganellaceae</taxon>
        <taxon>Moellerella</taxon>
    </lineage>
</organism>
<reference evidence="5 6" key="1">
    <citation type="submission" date="2015-07" db="EMBL/GenBank/DDBJ databases">
        <title>ATOL: Assembling a taxonomically balanced genome-scale reconstruction of the evolutionary history of the Enterobacteriaceae.</title>
        <authorList>
            <person name="Plunkett G.III."/>
            <person name="Neeno-Eckwall E.C."/>
            <person name="Glasner J.D."/>
            <person name="Perna N.T."/>
        </authorList>
    </citation>
    <scope>NUCLEOTIDE SEQUENCE [LARGE SCALE GENOMIC DNA]</scope>
    <source>
        <strain evidence="5 6">ATCC 35017</strain>
    </source>
</reference>
<proteinExistence type="predicted"/>
<keyword evidence="3" id="KW-0804">Transcription</keyword>
<dbReference type="PANTHER" id="PTHR30146:SF145">
    <property type="entry name" value="RIBOSE OPERON REPRESSOR"/>
    <property type="match status" value="1"/>
</dbReference>
<sequence>MATMKDVARVAGVSTSTVSHVINKNRFVSESIIKRVNEAIDALNYAPSALARSLKMNRTNTLGMLLTASNNPFYAEVVRGVERSCYERGYSLILCNTEGDLNRMDHSLETLLQKRVDGLLIMCTEVQGPSPEILKRYPAVPTVMMDWSPYGSEGDIIQDNSLLGGEIATRYLIESGFTRIACIAGPQDKSPAQYRLQGFKQAMTQASLAVPEDYIVVSDFEFSGGFDSMNQLLDLAQPPQAIFAGNDAMAVGAYQAAFQRGISIPDDISIIGYDDIDLASYMIPPLTTIHQTKDELGKLAVEKLLYRLDNPDSESTISVLTPKLIERQSVKRDN</sequence>
<dbReference type="SUPFAM" id="SSF53822">
    <property type="entry name" value="Periplasmic binding protein-like I"/>
    <property type="match status" value="1"/>
</dbReference>
<evidence type="ECO:0000256" key="3">
    <source>
        <dbReference type="ARBA" id="ARBA00023163"/>
    </source>
</evidence>
<dbReference type="Pfam" id="PF00356">
    <property type="entry name" value="LacI"/>
    <property type="match status" value="1"/>
</dbReference>
<dbReference type="RefSeq" id="WP_390892473.1">
    <property type="nucleotide sequence ID" value="NZ_CAWMUS010000006.1"/>
</dbReference>
<dbReference type="InterPro" id="IPR028082">
    <property type="entry name" value="Peripla_BP_I"/>
</dbReference>